<dbReference type="RefSeq" id="WP_067496057.1">
    <property type="nucleotide sequence ID" value="NZ_JBHXPO010000011.1"/>
</dbReference>
<dbReference type="InterPro" id="IPR000566">
    <property type="entry name" value="Lipocln_cytosolic_FA-bd_dom"/>
</dbReference>
<comment type="caution">
    <text evidence="4">The sequence shown here is derived from an EMBL/GenBank/DDBJ whole genome shotgun (WGS) entry which is preliminary data.</text>
</comment>
<accession>A0A4V3CMM9</accession>
<evidence type="ECO:0000313" key="4">
    <source>
        <dbReference type="EMBL" id="TDP30832.1"/>
    </source>
</evidence>
<feature type="signal peptide" evidence="2">
    <location>
        <begin position="1"/>
        <end position="30"/>
    </location>
</feature>
<evidence type="ECO:0000256" key="1">
    <source>
        <dbReference type="ARBA" id="ARBA00006889"/>
    </source>
</evidence>
<dbReference type="CDD" id="cd19438">
    <property type="entry name" value="lipocalin_Blc-like"/>
    <property type="match status" value="1"/>
</dbReference>
<dbReference type="InterPro" id="IPR022272">
    <property type="entry name" value="Lipocalin_CS"/>
</dbReference>
<dbReference type="InterPro" id="IPR022271">
    <property type="entry name" value="Lipocalin_ApoD"/>
</dbReference>
<keyword evidence="5" id="KW-1185">Reference proteome</keyword>
<gene>
    <name evidence="4" type="ORF">DFR75_11039</name>
</gene>
<dbReference type="PANTHER" id="PTHR10612">
    <property type="entry name" value="APOLIPOPROTEIN D"/>
    <property type="match status" value="1"/>
</dbReference>
<dbReference type="AlphaFoldDB" id="A0A4V3CMM9"/>
<dbReference type="SUPFAM" id="SSF50814">
    <property type="entry name" value="Lipocalins"/>
    <property type="match status" value="1"/>
</dbReference>
<dbReference type="Proteomes" id="UP000295087">
    <property type="component" value="Unassembled WGS sequence"/>
</dbReference>
<dbReference type="GO" id="GO:0006950">
    <property type="term" value="P:response to stress"/>
    <property type="evidence" value="ECO:0007669"/>
    <property type="project" value="UniProtKB-ARBA"/>
</dbReference>
<name>A0A4V3CMM9_NOCIG</name>
<dbReference type="InterPro" id="IPR047202">
    <property type="entry name" value="Lipocalin_Blc-like_dom"/>
</dbReference>
<sequence length="198" mass="20772">MRIALTSAFRRSAATAFVALAVTAVSSATAAAAPPTPVPSLDLDRYLGVWHQLAAVPQPFNLACARDTTATYSLDERGDVAVHNRCHTWSGGIDEIRGTATVTDPATNAQLNVSFPGVPGQDGETNYIVTALGPEYSWALVTSPSRLSGFVLSRTPTLDAAAWDDIHTAIETAGQNTCLYLTTPTTGGRADIAPLCAR</sequence>
<reference evidence="4 5" key="1">
    <citation type="submission" date="2019-03" db="EMBL/GenBank/DDBJ databases">
        <title>Genomic Encyclopedia of Type Strains, Phase IV (KMG-IV): sequencing the most valuable type-strain genomes for metagenomic binning, comparative biology and taxonomic classification.</title>
        <authorList>
            <person name="Goeker M."/>
        </authorList>
    </citation>
    <scope>NUCLEOTIDE SEQUENCE [LARGE SCALE GENOMIC DNA]</scope>
    <source>
        <strain evidence="4 5">DSM 44496</strain>
    </source>
</reference>
<organism evidence="4 5">
    <name type="scientific">Nocardia ignorata</name>
    <dbReference type="NCBI Taxonomy" id="145285"/>
    <lineage>
        <taxon>Bacteria</taxon>
        <taxon>Bacillati</taxon>
        <taxon>Actinomycetota</taxon>
        <taxon>Actinomycetes</taxon>
        <taxon>Mycobacteriales</taxon>
        <taxon>Nocardiaceae</taxon>
        <taxon>Nocardia</taxon>
    </lineage>
</organism>
<protein>
    <submittedName>
        <fullName evidence="4">Apolipoprotein D and lipocalin family protein</fullName>
    </submittedName>
</protein>
<comment type="similarity">
    <text evidence="1 2">Belongs to the calycin superfamily. Lipocalin family.</text>
</comment>
<evidence type="ECO:0000256" key="2">
    <source>
        <dbReference type="PIRNR" id="PIRNR036893"/>
    </source>
</evidence>
<evidence type="ECO:0000259" key="3">
    <source>
        <dbReference type="Pfam" id="PF08212"/>
    </source>
</evidence>
<dbReference type="PANTHER" id="PTHR10612:SF34">
    <property type="entry name" value="APOLIPOPROTEIN D"/>
    <property type="match status" value="1"/>
</dbReference>
<dbReference type="PROSITE" id="PS00213">
    <property type="entry name" value="LIPOCALIN"/>
    <property type="match status" value="1"/>
</dbReference>
<dbReference type="Pfam" id="PF08212">
    <property type="entry name" value="Lipocalin_2"/>
    <property type="match status" value="1"/>
</dbReference>
<dbReference type="PIRSF" id="PIRSF036893">
    <property type="entry name" value="Lipocalin_ApoD"/>
    <property type="match status" value="1"/>
</dbReference>
<dbReference type="Gene3D" id="2.40.128.20">
    <property type="match status" value="1"/>
</dbReference>
<keyword evidence="2" id="KW-0732">Signal</keyword>
<feature type="chain" id="PRO_5021061081" evidence="2">
    <location>
        <begin position="31"/>
        <end position="198"/>
    </location>
</feature>
<feature type="domain" description="Lipocalin/cytosolic fatty-acid binding" evidence="3">
    <location>
        <begin position="41"/>
        <end position="178"/>
    </location>
</feature>
<proteinExistence type="inferred from homology"/>
<evidence type="ECO:0000313" key="5">
    <source>
        <dbReference type="Proteomes" id="UP000295087"/>
    </source>
</evidence>
<dbReference type="InterPro" id="IPR012674">
    <property type="entry name" value="Calycin"/>
</dbReference>
<keyword evidence="4" id="KW-0449">Lipoprotein</keyword>
<dbReference type="EMBL" id="SNXK01000010">
    <property type="protein sequence ID" value="TDP30832.1"/>
    <property type="molecule type" value="Genomic_DNA"/>
</dbReference>